<dbReference type="EMBL" id="CP078145">
    <property type="protein sequence ID" value="QXN89538.1"/>
    <property type="molecule type" value="Genomic_DNA"/>
</dbReference>
<keyword evidence="3" id="KW-0808">Transferase</keyword>
<dbReference type="GO" id="GO:0032259">
    <property type="term" value="P:methylation"/>
    <property type="evidence" value="ECO:0007669"/>
    <property type="project" value="UniProtKB-KW"/>
</dbReference>
<keyword evidence="3" id="KW-0489">Methyltransferase</keyword>
<feature type="domain" description="Methyltransferase type 12" evidence="2">
    <location>
        <begin position="60"/>
        <end position="163"/>
    </location>
</feature>
<evidence type="ECO:0000313" key="4">
    <source>
        <dbReference type="Proteomes" id="UP000694257"/>
    </source>
</evidence>
<protein>
    <submittedName>
        <fullName evidence="3">Methyltransferase domain-containing protein</fullName>
    </submittedName>
</protein>
<organism evidence="3 4">
    <name type="scientific">Nocardia iowensis</name>
    <dbReference type="NCBI Taxonomy" id="204891"/>
    <lineage>
        <taxon>Bacteria</taxon>
        <taxon>Bacillati</taxon>
        <taxon>Actinomycetota</taxon>
        <taxon>Actinomycetes</taxon>
        <taxon>Mycobacteriales</taxon>
        <taxon>Nocardiaceae</taxon>
        <taxon>Nocardia</taxon>
    </lineage>
</organism>
<dbReference type="CDD" id="cd02440">
    <property type="entry name" value="AdoMet_MTases"/>
    <property type="match status" value="1"/>
</dbReference>
<dbReference type="Proteomes" id="UP000694257">
    <property type="component" value="Chromosome"/>
</dbReference>
<accession>A0ABX8RIS3</accession>
<dbReference type="GO" id="GO:0008168">
    <property type="term" value="F:methyltransferase activity"/>
    <property type="evidence" value="ECO:0007669"/>
    <property type="project" value="UniProtKB-KW"/>
</dbReference>
<evidence type="ECO:0000313" key="3">
    <source>
        <dbReference type="EMBL" id="QXN89538.1"/>
    </source>
</evidence>
<feature type="region of interest" description="Disordered" evidence="1">
    <location>
        <begin position="231"/>
        <end position="252"/>
    </location>
</feature>
<dbReference type="Pfam" id="PF08242">
    <property type="entry name" value="Methyltransf_12"/>
    <property type="match status" value="1"/>
</dbReference>
<proteinExistence type="predicted"/>
<evidence type="ECO:0000259" key="2">
    <source>
        <dbReference type="Pfam" id="PF08242"/>
    </source>
</evidence>
<dbReference type="InterPro" id="IPR013217">
    <property type="entry name" value="Methyltransf_12"/>
</dbReference>
<feature type="compositionally biased region" description="Gly residues" evidence="1">
    <location>
        <begin position="241"/>
        <end position="252"/>
    </location>
</feature>
<gene>
    <name evidence="3" type="ORF">KV110_29125</name>
</gene>
<dbReference type="RefSeq" id="WP_218470413.1">
    <property type="nucleotide sequence ID" value="NZ_BAABJN010000006.1"/>
</dbReference>
<reference evidence="3 4" key="1">
    <citation type="submission" date="2021-07" db="EMBL/GenBank/DDBJ databases">
        <title>Whole Genome Sequence of Nocardia Iowensis.</title>
        <authorList>
            <person name="Lamm A."/>
            <person name="Collins-Fairclough A.M."/>
            <person name="Bunk B."/>
            <person name="Sproer C."/>
        </authorList>
    </citation>
    <scope>NUCLEOTIDE SEQUENCE [LARGE SCALE GENOMIC DNA]</scope>
    <source>
        <strain evidence="3 4">NRRL 5646</strain>
    </source>
</reference>
<sequence>MQSHNISHRPEHHDAAGWMFLREAVHDLRTTGAVAPSSRRLAAALAEPVRTQADRPLSVLEAGAGTGPATRALLPLIGPGSRLDVVEPNPRFAHHLRRLVHGCAELAGTGRRVHIHQTFVEQLDTGHRYDVIVSGLPFTNFTPDEVETIMSRYFELLHPGGTLTYFAYRGTRLARSLLTSRAEAARHRGVDEVLDRYRRRYGHGRVTVWGNLPPADVWQLRAPGGALCVGTSTRASESATRGGGSETAGRTG</sequence>
<name>A0ABX8RIS3_NOCIO</name>
<keyword evidence="4" id="KW-1185">Reference proteome</keyword>
<evidence type="ECO:0000256" key="1">
    <source>
        <dbReference type="SAM" id="MobiDB-lite"/>
    </source>
</evidence>